<dbReference type="InterPro" id="IPR026214">
    <property type="entry name" value="HAUS4_met"/>
</dbReference>
<dbReference type="RefSeq" id="XP_012943728.2">
    <property type="nucleotide sequence ID" value="XM_013088274.2"/>
</dbReference>
<reference evidence="3" key="1">
    <citation type="submission" date="2025-08" db="UniProtKB">
        <authorList>
            <consortium name="RefSeq"/>
        </authorList>
    </citation>
    <scope>IDENTIFICATION</scope>
</reference>
<dbReference type="GeneID" id="101846606"/>
<dbReference type="Pfam" id="PF14735">
    <property type="entry name" value="HAUS4"/>
    <property type="match status" value="1"/>
</dbReference>
<evidence type="ECO:0000256" key="1">
    <source>
        <dbReference type="SAM" id="MobiDB-lite"/>
    </source>
</evidence>
<keyword evidence="2" id="KW-1185">Reference proteome</keyword>
<dbReference type="InterPro" id="IPR029327">
    <property type="entry name" value="HAUS4"/>
</dbReference>
<evidence type="ECO:0000313" key="2">
    <source>
        <dbReference type="Proteomes" id="UP000694888"/>
    </source>
</evidence>
<accession>A0ABM1AA33</accession>
<dbReference type="PANTHER" id="PTHR16219:SF1">
    <property type="entry name" value="HAUS AUGMIN-LIKE COMPLEX SUBUNIT 4"/>
    <property type="match status" value="1"/>
</dbReference>
<proteinExistence type="predicted"/>
<gene>
    <name evidence="3" type="primary">LOC101846606</name>
</gene>
<feature type="compositionally biased region" description="Gly residues" evidence="1">
    <location>
        <begin position="365"/>
        <end position="377"/>
    </location>
</feature>
<dbReference type="PRINTS" id="PR02090">
    <property type="entry name" value="HAUSAUGMINL4"/>
</dbReference>
<dbReference type="Proteomes" id="UP000694888">
    <property type="component" value="Unplaced"/>
</dbReference>
<sequence length="384" mass="43375">MSKSSERGRVVCQSAQSQKMLSADAFPVHIPPDHLEKFPKFGELVSQLKSRLSQDGTSLPLQKSLDQARHNLSQARNTWLMNHLVHSELSELLAELEVRGQDGGLSLSEKQFKDILARVLAYGELENYLNFQPDPTSRSTLFGLSAQDIARHNPVAQHVPAVQQTALPMIEDRLRQKCEKLYNFYIGDTDVESRSEQLMIAKSRSLPAVVEQKLQELEQCKDSLAQDRLSREKQFWLYYQKLLEGLSLMERMLREHKLTSQAEVDVVTAGWLEAQCDAFCLKFRLTKMQILCETYDTETLKALKKISGHLDKALKQTQQELAATQHSLQGYQAIGEEFKSLVAEFTQLQKEVDSRRWGLQQLGVWGGAQGQGQGQGQEGSSSPS</sequence>
<feature type="region of interest" description="Disordered" evidence="1">
    <location>
        <begin position="365"/>
        <end position="384"/>
    </location>
</feature>
<organism evidence="2 3">
    <name type="scientific">Aplysia californica</name>
    <name type="common">California sea hare</name>
    <dbReference type="NCBI Taxonomy" id="6500"/>
    <lineage>
        <taxon>Eukaryota</taxon>
        <taxon>Metazoa</taxon>
        <taxon>Spiralia</taxon>
        <taxon>Lophotrochozoa</taxon>
        <taxon>Mollusca</taxon>
        <taxon>Gastropoda</taxon>
        <taxon>Heterobranchia</taxon>
        <taxon>Euthyneura</taxon>
        <taxon>Tectipleura</taxon>
        <taxon>Aplysiida</taxon>
        <taxon>Aplysioidea</taxon>
        <taxon>Aplysiidae</taxon>
        <taxon>Aplysia</taxon>
    </lineage>
</organism>
<protein>
    <submittedName>
        <fullName evidence="3">HAUS augmin-like complex subunit 4</fullName>
    </submittedName>
</protein>
<evidence type="ECO:0000313" key="3">
    <source>
        <dbReference type="RefSeq" id="XP_012943728.2"/>
    </source>
</evidence>
<name>A0ABM1AA33_APLCA</name>
<dbReference type="PANTHER" id="PTHR16219">
    <property type="entry name" value="AUGMIN SUBUNIT 4 FAMILY MEMBER"/>
    <property type="match status" value="1"/>
</dbReference>